<feature type="domain" description="DUF6598" evidence="2">
    <location>
        <begin position="85"/>
        <end position="137"/>
    </location>
</feature>
<protein>
    <recommendedName>
        <fullName evidence="2">DUF6598 domain-containing protein</fullName>
    </recommendedName>
</protein>
<reference evidence="3 4" key="1">
    <citation type="submission" date="2017-09" db="EMBL/GenBank/DDBJ databases">
        <authorList>
            <consortium name="International Durum Wheat Genome Sequencing Consortium (IDWGSC)"/>
            <person name="Milanesi L."/>
        </authorList>
    </citation>
    <scope>NUCLEOTIDE SEQUENCE [LARGE SCALE GENOMIC DNA]</scope>
    <source>
        <strain evidence="4">cv. Svevo</strain>
    </source>
</reference>
<dbReference type="EMBL" id="LT934124">
    <property type="protein sequence ID" value="VAI93087.1"/>
    <property type="molecule type" value="Genomic_DNA"/>
</dbReference>
<organism evidence="3 4">
    <name type="scientific">Triticum turgidum subsp. durum</name>
    <name type="common">Durum wheat</name>
    <name type="synonym">Triticum durum</name>
    <dbReference type="NCBI Taxonomy" id="4567"/>
    <lineage>
        <taxon>Eukaryota</taxon>
        <taxon>Viridiplantae</taxon>
        <taxon>Streptophyta</taxon>
        <taxon>Embryophyta</taxon>
        <taxon>Tracheophyta</taxon>
        <taxon>Spermatophyta</taxon>
        <taxon>Magnoliopsida</taxon>
        <taxon>Liliopsida</taxon>
        <taxon>Poales</taxon>
        <taxon>Poaceae</taxon>
        <taxon>BOP clade</taxon>
        <taxon>Pooideae</taxon>
        <taxon>Triticodae</taxon>
        <taxon>Triticeae</taxon>
        <taxon>Triticinae</taxon>
        <taxon>Triticum</taxon>
    </lineage>
</organism>
<dbReference type="Pfam" id="PF20241">
    <property type="entry name" value="DUF6598"/>
    <property type="match status" value="1"/>
</dbReference>
<evidence type="ECO:0000259" key="2">
    <source>
        <dbReference type="Pfam" id="PF20241"/>
    </source>
</evidence>
<evidence type="ECO:0000256" key="1">
    <source>
        <dbReference type="SAM" id="MobiDB-lite"/>
    </source>
</evidence>
<keyword evidence="4" id="KW-1185">Reference proteome</keyword>
<sequence length="138" mass="16129">MKEEELAAARRYVAEQARAPPSPEEPTDPSKDRWQLDYDLGRQELEMKLAKWEDFEGFDFERNTLIPPMCFTDNPMPDDTDHRLTVQIFTVKVAGIDGDLQWPLDVFGMVAVRDKLDYSRNVIFNRTRDNCQTLTQQM</sequence>
<dbReference type="Proteomes" id="UP000324705">
    <property type="component" value="Chromosome 7B"/>
</dbReference>
<name>A0A9R1ADW9_TRITD</name>
<dbReference type="Gramene" id="TRITD7Bv1G217120.3">
    <property type="protein sequence ID" value="TRITD7Bv1G217120.3"/>
    <property type="gene ID" value="TRITD7Bv1G217120"/>
</dbReference>
<gene>
    <name evidence="3" type="ORF">TRITD_7Bv1G217120</name>
</gene>
<proteinExistence type="predicted"/>
<accession>A0A9R1ADW9</accession>
<dbReference type="PANTHER" id="PTHR33065">
    <property type="entry name" value="OS07G0486400 PROTEIN"/>
    <property type="match status" value="1"/>
</dbReference>
<dbReference type="InterPro" id="IPR046533">
    <property type="entry name" value="DUF6598"/>
</dbReference>
<evidence type="ECO:0000313" key="4">
    <source>
        <dbReference type="Proteomes" id="UP000324705"/>
    </source>
</evidence>
<dbReference type="AlphaFoldDB" id="A0A9R1ADW9"/>
<evidence type="ECO:0000313" key="3">
    <source>
        <dbReference type="EMBL" id="VAI93087.1"/>
    </source>
</evidence>
<dbReference type="PANTHER" id="PTHR33065:SF138">
    <property type="entry name" value="OS09G0442000 PROTEIN"/>
    <property type="match status" value="1"/>
</dbReference>
<feature type="region of interest" description="Disordered" evidence="1">
    <location>
        <begin position="12"/>
        <end position="33"/>
    </location>
</feature>